<keyword evidence="1" id="KW-0749">Sporulation</keyword>
<proteinExistence type="inferred from homology"/>
<keyword evidence="6" id="KW-1185">Reference proteome</keyword>
<dbReference type="EMBL" id="PYHP01000034">
    <property type="protein sequence ID" value="PUA38403.1"/>
    <property type="molecule type" value="Genomic_DNA"/>
</dbReference>
<organism evidence="4 6">
    <name type="scientific">Paenibacillus elgii</name>
    <dbReference type="NCBI Taxonomy" id="189691"/>
    <lineage>
        <taxon>Bacteria</taxon>
        <taxon>Bacillati</taxon>
        <taxon>Bacillota</taxon>
        <taxon>Bacilli</taxon>
        <taxon>Bacillales</taxon>
        <taxon>Paenibacillaceae</taxon>
        <taxon>Paenibacillus</taxon>
    </lineage>
</organism>
<evidence type="ECO:0000313" key="5">
    <source>
        <dbReference type="EMBL" id="PUA38403.1"/>
    </source>
</evidence>
<evidence type="ECO:0000256" key="3">
    <source>
        <dbReference type="ARBA" id="ARBA00024344"/>
    </source>
</evidence>
<reference evidence="5 7" key="3">
    <citation type="submission" date="2018-03" db="EMBL/GenBank/DDBJ databases">
        <title>Genome sequence of Paenibacillus elgii strain AC13 an antimicrobial compound producing bacteria.</title>
        <authorList>
            <person name="Kurokawa A.S."/>
            <person name="Araujo J.F."/>
            <person name="Costa R.A."/>
            <person name="Ortega D.B."/>
            <person name="Pires A.S."/>
            <person name="Pappas G.J.Jr."/>
            <person name="Franco O.L."/>
            <person name="Barreto C."/>
            <person name="Magalhaes B.S."/>
            <person name="Kruger R.H."/>
        </authorList>
    </citation>
    <scope>NUCLEOTIDE SEQUENCE [LARGE SCALE GENOMIC DNA]</scope>
    <source>
        <strain evidence="5 7">AC13</strain>
    </source>
</reference>
<keyword evidence="5" id="KW-0946">Virion</keyword>
<dbReference type="Gene3D" id="1.20.1260.10">
    <property type="match status" value="1"/>
</dbReference>
<protein>
    <submittedName>
        <fullName evidence="5">Spore coat protein</fullName>
    </submittedName>
    <submittedName>
        <fullName evidence="4">Spore gernimation protein GerQ</fullName>
    </submittedName>
</protein>
<name>A0A161SG95_9BACL</name>
<dbReference type="RefSeq" id="WP_063180791.1">
    <property type="nucleotide sequence ID" value="NZ_CP121215.1"/>
</dbReference>
<evidence type="ECO:0000256" key="1">
    <source>
        <dbReference type="ARBA" id="ARBA00022969"/>
    </source>
</evidence>
<dbReference type="Proteomes" id="UP000076563">
    <property type="component" value="Unassembled WGS sequence"/>
</dbReference>
<dbReference type="OrthoDB" id="1930261at2"/>
<comment type="caution">
    <text evidence="4">The sequence shown here is derived from an EMBL/GenBank/DDBJ whole genome shotgun (WGS) entry which is preliminary data.</text>
</comment>
<comment type="subcellular location">
    <subcellularLocation>
        <location evidence="2">Spore coat</location>
    </subcellularLocation>
</comment>
<dbReference type="InterPro" id="IPR012851">
    <property type="entry name" value="Spore_coat_CotF-like"/>
</dbReference>
<reference evidence="4" key="2">
    <citation type="submission" date="2016-01" db="EMBL/GenBank/DDBJ databases">
        <authorList>
            <person name="McClelland M."/>
            <person name="Jain A."/>
            <person name="Saraogi P."/>
            <person name="Mendelson R."/>
            <person name="Westerman R."/>
            <person name="SanMiguel P."/>
            <person name="Csonka L."/>
        </authorList>
    </citation>
    <scope>NUCLEOTIDE SEQUENCE</scope>
    <source>
        <strain evidence="4">M63</strain>
    </source>
</reference>
<evidence type="ECO:0000313" key="4">
    <source>
        <dbReference type="EMBL" id="KZE80195.1"/>
    </source>
</evidence>
<dbReference type="PANTHER" id="PTHR39183">
    <property type="entry name" value="SPORE COAT PROTEIN F-LIKE PROTEIN YHCQ"/>
    <property type="match status" value="1"/>
</dbReference>
<sequence length="98" mass="11145">MNTLIKNLTGMGTMTDQVIAMDFLIAAKTGIQNYAVALTETASPDIKTVLRKQLDEAISTHEQITNYMMRRGYYRPYHIPEQIELDRNNIQTALNLPT</sequence>
<dbReference type="eggNOG" id="COG5577">
    <property type="taxonomic scope" value="Bacteria"/>
</dbReference>
<dbReference type="InterPro" id="IPR012347">
    <property type="entry name" value="Ferritin-like"/>
</dbReference>
<dbReference type="EMBL" id="LQRA01000049">
    <property type="protein sequence ID" value="KZE80195.1"/>
    <property type="molecule type" value="Genomic_DNA"/>
</dbReference>
<dbReference type="Pfam" id="PF07875">
    <property type="entry name" value="Coat_F"/>
    <property type="match status" value="1"/>
</dbReference>
<evidence type="ECO:0000313" key="7">
    <source>
        <dbReference type="Proteomes" id="UP000244184"/>
    </source>
</evidence>
<dbReference type="PANTHER" id="PTHR39183:SF1">
    <property type="entry name" value="SPORE COAT PROTEIN F-LIKE PROTEIN YHCQ"/>
    <property type="match status" value="1"/>
</dbReference>
<evidence type="ECO:0000256" key="2">
    <source>
        <dbReference type="ARBA" id="ARBA00024325"/>
    </source>
</evidence>
<dbReference type="Proteomes" id="UP000244184">
    <property type="component" value="Unassembled WGS sequence"/>
</dbReference>
<evidence type="ECO:0000313" key="6">
    <source>
        <dbReference type="Proteomes" id="UP000076563"/>
    </source>
</evidence>
<accession>A0A161SG95</accession>
<reference evidence="6" key="1">
    <citation type="submission" date="2016-01" db="EMBL/GenBank/DDBJ databases">
        <title>Draft genome of Chromobacterium sp. F49.</title>
        <authorList>
            <person name="Hong K.W."/>
        </authorList>
    </citation>
    <scope>NUCLEOTIDE SEQUENCE [LARGE SCALE GENOMIC DNA]</scope>
    <source>
        <strain evidence="6">M63</strain>
    </source>
</reference>
<dbReference type="GO" id="GO:0030435">
    <property type="term" value="P:sporulation resulting in formation of a cellular spore"/>
    <property type="evidence" value="ECO:0007669"/>
    <property type="project" value="UniProtKB-KW"/>
</dbReference>
<dbReference type="STRING" id="1007103.GCA_000213315_04819"/>
<comment type="similarity">
    <text evidence="3">Belongs to the CotF family.</text>
</comment>
<dbReference type="AlphaFoldDB" id="A0A161SG95"/>
<gene>
    <name evidence="4" type="ORF">AV654_14510</name>
    <name evidence="5" type="ORF">C8Z91_14575</name>
</gene>
<keyword evidence="5" id="KW-0167">Capsid protein</keyword>